<dbReference type="FunFam" id="3.20.20.70:FF:000022">
    <property type="entry name" value="3-keto-L-gulonate-6-phosphate decarboxylase UlaD"/>
    <property type="match status" value="1"/>
</dbReference>
<dbReference type="SUPFAM" id="SSF51366">
    <property type="entry name" value="Ribulose-phoshate binding barrel"/>
    <property type="match status" value="1"/>
</dbReference>
<dbReference type="GO" id="GO:0006207">
    <property type="term" value="P:'de novo' pyrimidine nucleobase biosynthetic process"/>
    <property type="evidence" value="ECO:0007669"/>
    <property type="project" value="InterPro"/>
</dbReference>
<dbReference type="Gene3D" id="3.20.20.70">
    <property type="entry name" value="Aldolase class I"/>
    <property type="match status" value="1"/>
</dbReference>
<gene>
    <name evidence="8" type="ORF">ICL16_38500</name>
</gene>
<keyword evidence="6" id="KW-0119">Carbohydrate metabolism</keyword>
<evidence type="ECO:0000256" key="2">
    <source>
        <dbReference type="ARBA" id="ARBA00005014"/>
    </source>
</evidence>
<dbReference type="PANTHER" id="PTHR35039:SF3">
    <property type="entry name" value="3-KETO-L-GULONATE-6-PHOSPHATE DECARBOXYLASE SGBH-RELATED"/>
    <property type="match status" value="1"/>
</dbReference>
<dbReference type="GO" id="GO:0004590">
    <property type="term" value="F:orotidine-5'-phosphate decarboxylase activity"/>
    <property type="evidence" value="ECO:0007669"/>
    <property type="project" value="InterPro"/>
</dbReference>
<comment type="similarity">
    <text evidence="3">Belongs to the HPS/KGPDC family. HPS subfamily.</text>
</comment>
<dbReference type="CDD" id="cd04726">
    <property type="entry name" value="KGPDC_HPS"/>
    <property type="match status" value="1"/>
</dbReference>
<dbReference type="GO" id="GO:0043801">
    <property type="term" value="F:hexulose-6-phosphate synthase activity"/>
    <property type="evidence" value="ECO:0007669"/>
    <property type="project" value="UniProtKB-EC"/>
</dbReference>
<dbReference type="EC" id="4.1.2.43" evidence="4"/>
<dbReference type="Pfam" id="PF00215">
    <property type="entry name" value="OMPdecase"/>
    <property type="match status" value="1"/>
</dbReference>
<keyword evidence="9" id="KW-1185">Reference proteome</keyword>
<evidence type="ECO:0000256" key="4">
    <source>
        <dbReference type="ARBA" id="ARBA00012890"/>
    </source>
</evidence>
<evidence type="ECO:0000256" key="1">
    <source>
        <dbReference type="ARBA" id="ARBA00000718"/>
    </source>
</evidence>
<dbReference type="InterPro" id="IPR001754">
    <property type="entry name" value="OMPdeCOase_dom"/>
</dbReference>
<dbReference type="InterPro" id="IPR017553">
    <property type="entry name" value="3-hexulose-6-phosphate_synth"/>
</dbReference>
<dbReference type="AlphaFoldDB" id="A0A8J7CHM3"/>
<name>A0A8J7CHM3_9CYAN</name>
<evidence type="ECO:0000313" key="8">
    <source>
        <dbReference type="EMBL" id="MBD2777780.1"/>
    </source>
</evidence>
<evidence type="ECO:0000313" key="9">
    <source>
        <dbReference type="Proteomes" id="UP000629098"/>
    </source>
</evidence>
<sequence>MKLQVSIDLLSLEQAMNLLQDVAAYVDVIEAGTPLIKQEGLKVVETFKKFFPDKLIFADMKTMDAGELEAEMAFKANADFTTVLAVSNDATIEGAVAAARKYNKYVTADMIGVHDRVKRAVELEKLGVNYLELHTGLDEQAHGGVSRLDELQTLRGMVKIPLSAAGGIKEDTIQQVEAAGAQIAAVGAAIYAAKSPKEAARRIREKITSS</sequence>
<proteinExistence type="inferred from homology"/>
<evidence type="ECO:0000259" key="7">
    <source>
        <dbReference type="SMART" id="SM00934"/>
    </source>
</evidence>
<reference evidence="8" key="1">
    <citation type="submission" date="2020-09" db="EMBL/GenBank/DDBJ databases">
        <title>Iningainema tapete sp. nov. (Scytonemataceae, Cyanobacteria) from greenhouses in central Florida (USA) produces two types of nodularin with biosynthetic potential for microcystin-LR and anabaenopeptins.</title>
        <authorList>
            <person name="Berthold D.E."/>
            <person name="Lefler F.W."/>
            <person name="Huang I.-S."/>
            <person name="Abdulla H."/>
            <person name="Zimba P.V."/>
            <person name="Laughinghouse H.D. IV."/>
        </authorList>
    </citation>
    <scope>NUCLEOTIDE SEQUENCE</scope>
    <source>
        <strain evidence="8">BLCCT55</strain>
    </source>
</reference>
<evidence type="ECO:0000256" key="3">
    <source>
        <dbReference type="ARBA" id="ARBA00006350"/>
    </source>
</evidence>
<dbReference type="InterPro" id="IPR013785">
    <property type="entry name" value="Aldolase_TIM"/>
</dbReference>
<accession>A0A8J7CHM3</accession>
<dbReference type="SMART" id="SM00934">
    <property type="entry name" value="OMPdecase"/>
    <property type="match status" value="1"/>
</dbReference>
<organism evidence="8 9">
    <name type="scientific">Iningainema tapete BLCC-T55</name>
    <dbReference type="NCBI Taxonomy" id="2748662"/>
    <lineage>
        <taxon>Bacteria</taxon>
        <taxon>Bacillati</taxon>
        <taxon>Cyanobacteriota</taxon>
        <taxon>Cyanophyceae</taxon>
        <taxon>Nostocales</taxon>
        <taxon>Scytonemataceae</taxon>
        <taxon>Iningainema tapete</taxon>
    </lineage>
</organism>
<keyword evidence="5" id="KW-0456">Lyase</keyword>
<protein>
    <recommendedName>
        <fullName evidence="4">3-hexulose-6-phosphate synthase</fullName>
        <ecNumber evidence="4">4.1.2.43</ecNumber>
    </recommendedName>
</protein>
<dbReference type="Proteomes" id="UP000629098">
    <property type="component" value="Unassembled WGS sequence"/>
</dbReference>
<comment type="caution">
    <text evidence="8">The sequence shown here is derived from an EMBL/GenBank/DDBJ whole genome shotgun (WGS) entry which is preliminary data.</text>
</comment>
<evidence type="ECO:0000256" key="5">
    <source>
        <dbReference type="ARBA" id="ARBA00023239"/>
    </source>
</evidence>
<dbReference type="InterPro" id="IPR041710">
    <property type="entry name" value="HPS/KGPDC"/>
</dbReference>
<dbReference type="InterPro" id="IPR011060">
    <property type="entry name" value="RibuloseP-bd_barrel"/>
</dbReference>
<feature type="domain" description="Orotidine 5'-phosphate decarboxylase" evidence="7">
    <location>
        <begin position="2"/>
        <end position="203"/>
    </location>
</feature>
<comment type="catalytic activity">
    <reaction evidence="1">
        <text>D-ribulose 5-phosphate + formaldehyde = D-arabino-hex-3-ulose 6-phosphate</text>
        <dbReference type="Rhea" id="RHEA:25201"/>
        <dbReference type="ChEBI" id="CHEBI:16842"/>
        <dbReference type="ChEBI" id="CHEBI:58121"/>
        <dbReference type="ChEBI" id="CHEBI:58542"/>
        <dbReference type="EC" id="4.1.2.43"/>
    </reaction>
</comment>
<dbReference type="NCBIfam" id="TIGR03128">
    <property type="entry name" value="RuMP_HxlA"/>
    <property type="match status" value="1"/>
</dbReference>
<dbReference type="EMBL" id="JACXAE010000118">
    <property type="protein sequence ID" value="MBD2777780.1"/>
    <property type="molecule type" value="Genomic_DNA"/>
</dbReference>
<dbReference type="PANTHER" id="PTHR35039">
    <property type="entry name" value="3-KETO-L-GULONATE-6-PHOSPHATE DECARBOXYLASE SGBH-RELATED"/>
    <property type="match status" value="1"/>
</dbReference>
<dbReference type="GO" id="GO:0019854">
    <property type="term" value="P:L-ascorbic acid catabolic process"/>
    <property type="evidence" value="ECO:0007669"/>
    <property type="project" value="TreeGrafter"/>
</dbReference>
<comment type="pathway">
    <text evidence="2">One-carbon metabolism; formaldehyde assimilation via RuMP pathway; D-fructose 6-phosphate from D-ribulose 5-phosphate and formaldehyde: step 1/2.</text>
</comment>
<dbReference type="RefSeq" id="WP_190836845.1">
    <property type="nucleotide sequence ID" value="NZ_CAWPPI010000118.1"/>
</dbReference>
<evidence type="ECO:0000256" key="6">
    <source>
        <dbReference type="ARBA" id="ARBA00023277"/>
    </source>
</evidence>
<dbReference type="GO" id="GO:0033982">
    <property type="term" value="F:3-dehydro-L-gulonate-6-phosphate decarboxylase activity"/>
    <property type="evidence" value="ECO:0007669"/>
    <property type="project" value="TreeGrafter"/>
</dbReference>